<dbReference type="KEGG" id="pwn:QNH46_12145"/>
<gene>
    <name evidence="3" type="ORF">QNH46_12145</name>
</gene>
<dbReference type="InterPro" id="IPR001173">
    <property type="entry name" value="Glyco_trans_2-like"/>
</dbReference>
<dbReference type="RefSeq" id="WP_283924545.1">
    <property type="nucleotide sequence ID" value="NZ_CP126084.1"/>
</dbReference>
<dbReference type="EC" id="2.4.-.-" evidence="3"/>
<dbReference type="Gene3D" id="3.90.550.10">
    <property type="entry name" value="Spore Coat Polysaccharide Biosynthesis Protein SpsA, Chain A"/>
    <property type="match status" value="1"/>
</dbReference>
<sequence>MSSLVTSLDYLQASSTDEYKQVYEMEQPLVTICIPTYNRADSLLNLSLKSAVKQTYTHLEIIVIGDCCTDHTEEVIRQFNDPRIIFENRESRGEYPAETYQHWLVAGSIPTNRALELASGQFITHLDDDDEFAEDRIEKLVNFAKETRADLIYHPFYYYVVPEHWVVNDAEPLMCAKITTSSMFYHHWLKCVPWDPKSYLLNEPGDWNKVRRMLELGIKTARHPEPLTKKH</sequence>
<keyword evidence="3" id="KW-0328">Glycosyltransferase</keyword>
<feature type="domain" description="Glycosyltransferase 2-like" evidence="2">
    <location>
        <begin position="31"/>
        <end position="92"/>
    </location>
</feature>
<organism evidence="3 4">
    <name type="scientific">Paenibacillus woosongensis</name>
    <dbReference type="NCBI Taxonomy" id="307580"/>
    <lineage>
        <taxon>Bacteria</taxon>
        <taxon>Bacillati</taxon>
        <taxon>Bacillota</taxon>
        <taxon>Bacilli</taxon>
        <taxon>Bacillales</taxon>
        <taxon>Paenibacillaceae</taxon>
        <taxon>Paenibacillus</taxon>
    </lineage>
</organism>
<dbReference type="EMBL" id="CP126084">
    <property type="protein sequence ID" value="WHX46943.1"/>
    <property type="molecule type" value="Genomic_DNA"/>
</dbReference>
<dbReference type="Pfam" id="PF00535">
    <property type="entry name" value="Glycos_transf_2"/>
    <property type="match status" value="2"/>
</dbReference>
<dbReference type="PANTHER" id="PTHR22916">
    <property type="entry name" value="GLYCOSYLTRANSFERASE"/>
    <property type="match status" value="1"/>
</dbReference>
<keyword evidence="3" id="KW-0808">Transferase</keyword>
<dbReference type="InterPro" id="IPR029044">
    <property type="entry name" value="Nucleotide-diphossugar_trans"/>
</dbReference>
<comment type="similarity">
    <text evidence="1">Belongs to the glycosyltransferase 2 family.</text>
</comment>
<reference evidence="3" key="1">
    <citation type="submission" date="2023-05" db="EMBL/GenBank/DDBJ databases">
        <title>Comparative genomics of Bacillaceae isolates and their secondary metabolite potential.</title>
        <authorList>
            <person name="Song L."/>
            <person name="Nielsen L.J."/>
            <person name="Mohite O."/>
            <person name="Xu X."/>
            <person name="Weber T."/>
            <person name="Kovacs A.T."/>
        </authorList>
    </citation>
    <scope>NUCLEOTIDE SEQUENCE</scope>
    <source>
        <strain evidence="3">B2_4</strain>
    </source>
</reference>
<proteinExistence type="inferred from homology"/>
<dbReference type="GO" id="GO:0016758">
    <property type="term" value="F:hexosyltransferase activity"/>
    <property type="evidence" value="ECO:0007669"/>
    <property type="project" value="UniProtKB-ARBA"/>
</dbReference>
<evidence type="ECO:0000256" key="1">
    <source>
        <dbReference type="ARBA" id="ARBA00006739"/>
    </source>
</evidence>
<accession>A0AA95KS38</accession>
<dbReference type="SUPFAM" id="SSF53448">
    <property type="entry name" value="Nucleotide-diphospho-sugar transferases"/>
    <property type="match status" value="1"/>
</dbReference>
<name>A0AA95KS38_9BACL</name>
<dbReference type="PANTHER" id="PTHR22916:SF3">
    <property type="entry name" value="UDP-GLCNAC:BETAGAL BETA-1,3-N-ACETYLGLUCOSAMINYLTRANSFERASE-LIKE PROTEIN 1"/>
    <property type="match status" value="1"/>
</dbReference>
<evidence type="ECO:0000313" key="3">
    <source>
        <dbReference type="EMBL" id="WHX46943.1"/>
    </source>
</evidence>
<dbReference type="AlphaFoldDB" id="A0AA95KS38"/>
<dbReference type="CDD" id="cd00761">
    <property type="entry name" value="Glyco_tranf_GTA_type"/>
    <property type="match status" value="1"/>
</dbReference>
<dbReference type="Proteomes" id="UP001177943">
    <property type="component" value="Chromosome"/>
</dbReference>
<evidence type="ECO:0000313" key="4">
    <source>
        <dbReference type="Proteomes" id="UP001177943"/>
    </source>
</evidence>
<feature type="domain" description="Glycosyltransferase 2-like" evidence="2">
    <location>
        <begin position="112"/>
        <end position="161"/>
    </location>
</feature>
<evidence type="ECO:0000259" key="2">
    <source>
        <dbReference type="Pfam" id="PF00535"/>
    </source>
</evidence>
<protein>
    <submittedName>
        <fullName evidence="3">Glycosyltransferase family 2 protein</fullName>
        <ecNumber evidence="3">2.4.-.-</ecNumber>
    </submittedName>
</protein>